<dbReference type="GO" id="GO:0003735">
    <property type="term" value="F:structural constituent of ribosome"/>
    <property type="evidence" value="ECO:0007669"/>
    <property type="project" value="InterPro"/>
</dbReference>
<evidence type="ECO:0008006" key="4">
    <source>
        <dbReference type="Google" id="ProtNLM"/>
    </source>
</evidence>
<protein>
    <recommendedName>
        <fullName evidence="4">Ribosomal protein S6</fullName>
    </recommendedName>
</protein>
<gene>
    <name evidence="2" type="ORF">OBBRIDRAFT_780419</name>
</gene>
<dbReference type="GO" id="GO:0006412">
    <property type="term" value="P:translation"/>
    <property type="evidence" value="ECO:0007669"/>
    <property type="project" value="InterPro"/>
</dbReference>
<comment type="similarity">
    <text evidence="1">Belongs to the bacterial ribosomal protein bS6 family.</text>
</comment>
<dbReference type="InterPro" id="IPR035980">
    <property type="entry name" value="Ribosomal_bS6_sf"/>
</dbReference>
<dbReference type="InterPro" id="IPR000529">
    <property type="entry name" value="Ribosomal_bS6"/>
</dbReference>
<name>A0A8E2API3_9APHY</name>
<dbReference type="EMBL" id="KV722457">
    <property type="protein sequence ID" value="OCH88266.1"/>
    <property type="molecule type" value="Genomic_DNA"/>
</dbReference>
<organism evidence="2 3">
    <name type="scientific">Obba rivulosa</name>
    <dbReference type="NCBI Taxonomy" id="1052685"/>
    <lineage>
        <taxon>Eukaryota</taxon>
        <taxon>Fungi</taxon>
        <taxon>Dikarya</taxon>
        <taxon>Basidiomycota</taxon>
        <taxon>Agaricomycotina</taxon>
        <taxon>Agaricomycetes</taxon>
        <taxon>Polyporales</taxon>
        <taxon>Gelatoporiaceae</taxon>
        <taxon>Obba</taxon>
    </lineage>
</organism>
<dbReference type="InterPro" id="IPR014717">
    <property type="entry name" value="Transl_elong_EF1B/ribsomal_bS6"/>
</dbReference>
<sequence length="125" mass="14803">MPFYQMLCITAHYSEYMHIKGLVTQAATHVMDRGGVVRHLNSWGTFSLPQRMRRHKKYYTIGDYWTMHFDASPATLRSLHSVMREDQRVIRWTTLKLGEKVEDVVRPPSKSMMEYDHSWDSPRKA</sequence>
<reference evidence="2 3" key="1">
    <citation type="submission" date="2016-07" db="EMBL/GenBank/DDBJ databases">
        <title>Draft genome of the white-rot fungus Obba rivulosa 3A-2.</title>
        <authorList>
            <consortium name="DOE Joint Genome Institute"/>
            <person name="Miettinen O."/>
            <person name="Riley R."/>
            <person name="Acob R."/>
            <person name="Barry K."/>
            <person name="Cullen D."/>
            <person name="De Vries R."/>
            <person name="Hainaut M."/>
            <person name="Hatakka A."/>
            <person name="Henrissat B."/>
            <person name="Hilden K."/>
            <person name="Kuo R."/>
            <person name="Labutti K."/>
            <person name="Lipzen A."/>
            <person name="Makela M.R."/>
            <person name="Sandor L."/>
            <person name="Spatafora J.W."/>
            <person name="Grigoriev I.V."/>
            <person name="Hibbett D.S."/>
        </authorList>
    </citation>
    <scope>NUCLEOTIDE SEQUENCE [LARGE SCALE GENOMIC DNA]</scope>
    <source>
        <strain evidence="2 3">3A-2</strain>
    </source>
</reference>
<dbReference type="Pfam" id="PF01250">
    <property type="entry name" value="Ribosomal_S6"/>
    <property type="match status" value="1"/>
</dbReference>
<accession>A0A8E2API3</accession>
<keyword evidence="3" id="KW-1185">Reference proteome</keyword>
<proteinExistence type="inferred from homology"/>
<evidence type="ECO:0000256" key="1">
    <source>
        <dbReference type="ARBA" id="ARBA00009512"/>
    </source>
</evidence>
<dbReference type="AlphaFoldDB" id="A0A8E2API3"/>
<evidence type="ECO:0000313" key="3">
    <source>
        <dbReference type="Proteomes" id="UP000250043"/>
    </source>
</evidence>
<evidence type="ECO:0000313" key="2">
    <source>
        <dbReference type="EMBL" id="OCH88266.1"/>
    </source>
</evidence>
<dbReference type="GO" id="GO:0070181">
    <property type="term" value="F:small ribosomal subunit rRNA binding"/>
    <property type="evidence" value="ECO:0007669"/>
    <property type="project" value="TreeGrafter"/>
</dbReference>
<dbReference type="GO" id="GO:0005763">
    <property type="term" value="C:mitochondrial small ribosomal subunit"/>
    <property type="evidence" value="ECO:0007669"/>
    <property type="project" value="TreeGrafter"/>
</dbReference>
<dbReference type="PANTHER" id="PTHR21011">
    <property type="entry name" value="MITOCHONDRIAL 28S RIBOSOMAL PROTEIN S6"/>
    <property type="match status" value="1"/>
</dbReference>
<dbReference type="SUPFAM" id="SSF54995">
    <property type="entry name" value="Ribosomal protein S6"/>
    <property type="match status" value="1"/>
</dbReference>
<dbReference type="OrthoDB" id="10259681at2759"/>
<dbReference type="CDD" id="cd15465">
    <property type="entry name" value="bS6_mito"/>
    <property type="match status" value="1"/>
</dbReference>
<dbReference type="PANTHER" id="PTHR21011:SF1">
    <property type="entry name" value="SMALL RIBOSOMAL SUBUNIT PROTEIN BS6M"/>
    <property type="match status" value="1"/>
</dbReference>
<dbReference type="Gene3D" id="3.30.70.60">
    <property type="match status" value="1"/>
</dbReference>
<dbReference type="Proteomes" id="UP000250043">
    <property type="component" value="Unassembled WGS sequence"/>
</dbReference>